<keyword evidence="2" id="KW-1185">Reference proteome</keyword>
<dbReference type="EMBL" id="FNIT01000003">
    <property type="protein sequence ID" value="SDO10800.1"/>
    <property type="molecule type" value="Genomic_DNA"/>
</dbReference>
<evidence type="ECO:0000313" key="2">
    <source>
        <dbReference type="Proteomes" id="UP000198793"/>
    </source>
</evidence>
<dbReference type="RefSeq" id="WP_090672378.1">
    <property type="nucleotide sequence ID" value="NZ_FNIT01000003.1"/>
</dbReference>
<name>A0A1H0GV77_9HYPH</name>
<proteinExistence type="predicted"/>
<dbReference type="Proteomes" id="UP000198793">
    <property type="component" value="Unassembled WGS sequence"/>
</dbReference>
<evidence type="ECO:0000313" key="1">
    <source>
        <dbReference type="EMBL" id="SDO10800.1"/>
    </source>
</evidence>
<reference evidence="1 2" key="1">
    <citation type="submission" date="2016-10" db="EMBL/GenBank/DDBJ databases">
        <authorList>
            <person name="de Groot N.N."/>
        </authorList>
    </citation>
    <scope>NUCLEOTIDE SEQUENCE [LARGE SCALE GENOMIC DNA]</scope>
    <source>
        <strain evidence="2">L7-484,KACC 16230,DSM 25025</strain>
    </source>
</reference>
<dbReference type="OrthoDB" id="7906527at2"/>
<sequence>MKTIALHSLFLDLLAYGSVRLKKSKLLWMLDRAHETPTAWDLLLMEWREFGQSRPLFGLNWNDEITLTVGEAADIAERWSARGRNVTPEVGTTVPRAPFLPHVVA</sequence>
<gene>
    <name evidence="1" type="ORF">SAMN05192530_103360</name>
</gene>
<dbReference type="AlphaFoldDB" id="A0A1H0GV77"/>
<organism evidence="1 2">
    <name type="scientific">Aureimonas jatrophae</name>
    <dbReference type="NCBI Taxonomy" id="1166073"/>
    <lineage>
        <taxon>Bacteria</taxon>
        <taxon>Pseudomonadati</taxon>
        <taxon>Pseudomonadota</taxon>
        <taxon>Alphaproteobacteria</taxon>
        <taxon>Hyphomicrobiales</taxon>
        <taxon>Aurantimonadaceae</taxon>
        <taxon>Aureimonas</taxon>
    </lineage>
</organism>
<dbReference type="STRING" id="1166073.SAMN05192530_103360"/>
<accession>A0A1H0GV77</accession>
<protein>
    <submittedName>
        <fullName evidence="1">Uncharacterized protein</fullName>
    </submittedName>
</protein>